<dbReference type="Proteomes" id="UP000591131">
    <property type="component" value="Unassembled WGS sequence"/>
</dbReference>
<evidence type="ECO:0000313" key="2">
    <source>
        <dbReference type="EMBL" id="KAF4650699.1"/>
    </source>
</evidence>
<organism evidence="2 3">
    <name type="scientific">Perkinsus chesapeaki</name>
    <name type="common">Clam parasite</name>
    <name type="synonym">Perkinsus andrewsi</name>
    <dbReference type="NCBI Taxonomy" id="330153"/>
    <lineage>
        <taxon>Eukaryota</taxon>
        <taxon>Sar</taxon>
        <taxon>Alveolata</taxon>
        <taxon>Perkinsozoa</taxon>
        <taxon>Perkinsea</taxon>
        <taxon>Perkinsida</taxon>
        <taxon>Perkinsidae</taxon>
        <taxon>Perkinsus</taxon>
    </lineage>
</organism>
<dbReference type="EMBL" id="JAAPAO010001200">
    <property type="protein sequence ID" value="KAF4650699.1"/>
    <property type="molecule type" value="Genomic_DNA"/>
</dbReference>
<accession>A0A7J6KVS9</accession>
<keyword evidence="3" id="KW-1185">Reference proteome</keyword>
<protein>
    <submittedName>
        <fullName evidence="2">Uncharacterized protein</fullName>
    </submittedName>
</protein>
<gene>
    <name evidence="2" type="ORF">FOL47_000966</name>
</gene>
<dbReference type="OrthoDB" id="477879at2759"/>
<comment type="caution">
    <text evidence="2">The sequence shown here is derived from an EMBL/GenBank/DDBJ whole genome shotgun (WGS) entry which is preliminary data.</text>
</comment>
<evidence type="ECO:0000313" key="3">
    <source>
        <dbReference type="Proteomes" id="UP000591131"/>
    </source>
</evidence>
<feature type="region of interest" description="Disordered" evidence="1">
    <location>
        <begin position="1"/>
        <end position="34"/>
    </location>
</feature>
<sequence>MPKRRSKHPRSQQGKIRRSVKERTRRALRGHSLREGDRAECGVMVEEMQSGESSEVDLKSIALYKEAISMAENRYLERCSQITDGTARADAVTWGPLCDERDPAVIPSYGGDEMRRLRDELGTIGNNLKNDPQLSALEEWCRLTRDEQGKRPEIWSTIRPVIKDYAARLREVWVSRLHVLKEAPIDVTPMRVGLLKALAEATQDLSDKDDVELLDQILNEGGVHIGIDEPLNETGKWPRNRKADLANACSDDELGLSEFALHSWKNYQSAVGLEDKVKEYLQKEVKLGLSLQEKPARRSLLKKNVNNSNK</sequence>
<reference evidence="2 3" key="1">
    <citation type="submission" date="2020-04" db="EMBL/GenBank/DDBJ databases">
        <title>Perkinsus chesapeaki whole genome sequence.</title>
        <authorList>
            <person name="Bogema D.R."/>
        </authorList>
    </citation>
    <scope>NUCLEOTIDE SEQUENCE [LARGE SCALE GENOMIC DNA]</scope>
    <source>
        <strain evidence="2">ATCC PRA-425</strain>
    </source>
</reference>
<name>A0A7J6KVS9_PERCH</name>
<feature type="compositionally biased region" description="Basic residues" evidence="1">
    <location>
        <begin position="1"/>
        <end position="31"/>
    </location>
</feature>
<evidence type="ECO:0000256" key="1">
    <source>
        <dbReference type="SAM" id="MobiDB-lite"/>
    </source>
</evidence>
<dbReference type="AlphaFoldDB" id="A0A7J6KVS9"/>
<proteinExistence type="predicted"/>